<feature type="binding site" evidence="10">
    <location>
        <position position="152"/>
    </location>
    <ligand>
        <name>FAD</name>
        <dbReference type="ChEBI" id="CHEBI:57692"/>
    </ligand>
</feature>
<dbReference type="Proteomes" id="UP000682733">
    <property type="component" value="Unassembled WGS sequence"/>
</dbReference>
<keyword evidence="4 10" id="KW-0285">Flavoprotein</keyword>
<accession>A0A816D3D6</accession>
<dbReference type="InterPro" id="IPR001433">
    <property type="entry name" value="OxRdtase_FAD/NAD-bd"/>
</dbReference>
<evidence type="ECO:0000313" key="15">
    <source>
        <dbReference type="EMBL" id="CAF3665449.1"/>
    </source>
</evidence>
<dbReference type="Proteomes" id="UP000677228">
    <property type="component" value="Unassembled WGS sequence"/>
</dbReference>
<dbReference type="EMBL" id="CAJNOK010002956">
    <property type="protein sequence ID" value="CAF0881858.1"/>
    <property type="molecule type" value="Genomic_DNA"/>
</dbReference>
<comment type="caution">
    <text evidence="14">The sequence shown here is derived from an EMBL/GenBank/DDBJ whole genome shotgun (WGS) entry which is preliminary data.</text>
</comment>
<comment type="cofactor">
    <cofactor evidence="1 10 11">
        <name>FAD</name>
        <dbReference type="ChEBI" id="CHEBI:57692"/>
    </cofactor>
</comment>
<evidence type="ECO:0000313" key="14">
    <source>
        <dbReference type="EMBL" id="CAF1629467.1"/>
    </source>
</evidence>
<organism evidence="14 17">
    <name type="scientific">Didymodactylos carnosus</name>
    <dbReference type="NCBI Taxonomy" id="1234261"/>
    <lineage>
        <taxon>Eukaryota</taxon>
        <taxon>Metazoa</taxon>
        <taxon>Spiralia</taxon>
        <taxon>Gnathifera</taxon>
        <taxon>Rotifera</taxon>
        <taxon>Eurotatoria</taxon>
        <taxon>Bdelloidea</taxon>
        <taxon>Philodinida</taxon>
        <taxon>Philodinidae</taxon>
        <taxon>Didymodactylos</taxon>
    </lineage>
</organism>
<keyword evidence="17" id="KW-1185">Reference proteome</keyword>
<evidence type="ECO:0000256" key="11">
    <source>
        <dbReference type="RuleBase" id="RU361226"/>
    </source>
</evidence>
<dbReference type="EMBL" id="CAJNOQ010043170">
    <property type="protein sequence ID" value="CAF1629467.1"/>
    <property type="molecule type" value="Genomic_DNA"/>
</dbReference>
<dbReference type="OrthoDB" id="432685at2759"/>
<keyword evidence="8" id="KW-0496">Mitochondrion</keyword>
<dbReference type="GO" id="GO:0090524">
    <property type="term" value="F:cytochrome-b5 reductase activity, acting on NADH"/>
    <property type="evidence" value="ECO:0007669"/>
    <property type="project" value="UniProtKB-EC"/>
</dbReference>
<keyword evidence="5 10" id="KW-0274">FAD</keyword>
<dbReference type="SUPFAM" id="SSF63380">
    <property type="entry name" value="Riboflavin synthase domain-like"/>
    <property type="match status" value="1"/>
</dbReference>
<name>A0A816D3D6_9BILA</name>
<dbReference type="InterPro" id="IPR017938">
    <property type="entry name" value="Riboflavin_synthase-like_b-brl"/>
</dbReference>
<dbReference type="FunFam" id="3.40.50.80:FF:000009">
    <property type="entry name" value="NADH-cytochrome b5 reductase"/>
    <property type="match status" value="1"/>
</dbReference>
<dbReference type="InterPro" id="IPR008333">
    <property type="entry name" value="Cbr1-like_FAD-bd_dom"/>
</dbReference>
<dbReference type="EMBL" id="CAJOBC010110906">
    <property type="protein sequence ID" value="CAF4526866.1"/>
    <property type="molecule type" value="Genomic_DNA"/>
</dbReference>
<dbReference type="PROSITE" id="PS51384">
    <property type="entry name" value="FAD_FR"/>
    <property type="match status" value="1"/>
</dbReference>
<keyword evidence="6 11" id="KW-0560">Oxidoreductase</keyword>
<evidence type="ECO:0000256" key="3">
    <source>
        <dbReference type="ARBA" id="ARBA00006105"/>
    </source>
</evidence>
<dbReference type="PRINTS" id="PR00406">
    <property type="entry name" value="CYTB5RDTASE"/>
</dbReference>
<dbReference type="PANTHER" id="PTHR19370">
    <property type="entry name" value="NADH-CYTOCHROME B5 REDUCTASE"/>
    <property type="match status" value="1"/>
</dbReference>
<dbReference type="Pfam" id="PF00970">
    <property type="entry name" value="FAD_binding_6"/>
    <property type="match status" value="1"/>
</dbReference>
<dbReference type="SUPFAM" id="SSF52343">
    <property type="entry name" value="Ferredoxin reductase-like, C-terminal NADP-linked domain"/>
    <property type="match status" value="1"/>
</dbReference>
<feature type="domain" description="FAD-binding FR-type" evidence="12">
    <location>
        <begin position="32"/>
        <end position="135"/>
    </location>
</feature>
<evidence type="ECO:0000313" key="17">
    <source>
        <dbReference type="Proteomes" id="UP000663829"/>
    </source>
</evidence>
<sequence length="289" mass="32558">MGCTPAVPTIIERNKLMEINKSSTLPDGLDPNNFRTITLSKIREVNHNTKFFTFNFNDPKSVLNMKISSCILFKANIGGKVVYRQYTPTTRPNTCGYLEVLIKYYPAGVMSKHIHNMKTGDQIEIKGPILKYDYQSNKFKNLALIAGGTGVTPMLQMIEEILFTADDKTKVTLLYANTSFADILIKHDLDKLAQKYSHQFKCYYTIDKYADTVEEEVWTGERGHITTSMLENLIPIPPSDDDESVMAMVCGPSGFMELICGDKTLDSKQGEVSGLLKQLGFTEKNVFKF</sequence>
<dbReference type="EMBL" id="CAJOBA010002957">
    <property type="protein sequence ID" value="CAF3665449.1"/>
    <property type="molecule type" value="Genomic_DNA"/>
</dbReference>
<evidence type="ECO:0000313" key="16">
    <source>
        <dbReference type="EMBL" id="CAF4526866.1"/>
    </source>
</evidence>
<dbReference type="EC" id="1.6.2.2" evidence="11"/>
<evidence type="ECO:0000256" key="2">
    <source>
        <dbReference type="ARBA" id="ARBA00004173"/>
    </source>
</evidence>
<dbReference type="Proteomes" id="UP000681722">
    <property type="component" value="Unassembled WGS sequence"/>
</dbReference>
<dbReference type="PANTHER" id="PTHR19370:SF171">
    <property type="entry name" value="NADH-CYTOCHROME B5 REDUCTASE 2"/>
    <property type="match status" value="1"/>
</dbReference>
<feature type="binding site" evidence="10">
    <location>
        <position position="111"/>
    </location>
    <ligand>
        <name>FAD</name>
        <dbReference type="ChEBI" id="CHEBI:57692"/>
    </ligand>
</feature>
<dbReference type="InterPro" id="IPR039261">
    <property type="entry name" value="FNR_nucleotide-bd"/>
</dbReference>
<evidence type="ECO:0000256" key="8">
    <source>
        <dbReference type="ARBA" id="ARBA00023128"/>
    </source>
</evidence>
<reference evidence="14" key="1">
    <citation type="submission" date="2021-02" db="EMBL/GenBank/DDBJ databases">
        <authorList>
            <person name="Nowell W R."/>
        </authorList>
    </citation>
    <scope>NUCLEOTIDE SEQUENCE</scope>
</reference>
<feature type="binding site" evidence="10">
    <location>
        <position position="103"/>
    </location>
    <ligand>
        <name>FAD</name>
        <dbReference type="ChEBI" id="CHEBI:57692"/>
    </ligand>
</feature>
<dbReference type="FunFam" id="2.40.30.10:FF:000032">
    <property type="entry name" value="NADH-cytochrome b5 reductase"/>
    <property type="match status" value="1"/>
</dbReference>
<feature type="binding site" evidence="10">
    <location>
        <position position="101"/>
    </location>
    <ligand>
        <name>FAD</name>
        <dbReference type="ChEBI" id="CHEBI:57692"/>
    </ligand>
</feature>
<dbReference type="InterPro" id="IPR017927">
    <property type="entry name" value="FAD-bd_FR_type"/>
</dbReference>
<dbReference type="Gene3D" id="2.40.30.10">
    <property type="entry name" value="Translation factors"/>
    <property type="match status" value="1"/>
</dbReference>
<evidence type="ECO:0000256" key="1">
    <source>
        <dbReference type="ARBA" id="ARBA00001974"/>
    </source>
</evidence>
<feature type="binding site" evidence="10">
    <location>
        <position position="110"/>
    </location>
    <ligand>
        <name>FAD</name>
        <dbReference type="ChEBI" id="CHEBI:57692"/>
    </ligand>
</feature>
<evidence type="ECO:0000256" key="10">
    <source>
        <dbReference type="PIRSR" id="PIRSR601834-1"/>
    </source>
</evidence>
<feature type="binding site" evidence="10">
    <location>
        <position position="84"/>
    </location>
    <ligand>
        <name>FAD</name>
        <dbReference type="ChEBI" id="CHEBI:57692"/>
    </ligand>
</feature>
<dbReference type="InterPro" id="IPR001834">
    <property type="entry name" value="CBR-like"/>
</dbReference>
<dbReference type="Pfam" id="PF00175">
    <property type="entry name" value="NAD_binding_1"/>
    <property type="match status" value="1"/>
</dbReference>
<comment type="subcellular location">
    <subcellularLocation>
        <location evidence="2">Mitochondrion</location>
    </subcellularLocation>
</comment>
<comment type="similarity">
    <text evidence="3 11">Belongs to the flavoprotein pyridine nucleotide cytochrome reductase family.</text>
</comment>
<feature type="binding site" evidence="10">
    <location>
        <position position="86"/>
    </location>
    <ligand>
        <name>FAD</name>
        <dbReference type="ChEBI" id="CHEBI:57692"/>
    </ligand>
</feature>
<proteinExistence type="inferred from homology"/>
<dbReference type="InterPro" id="IPR001709">
    <property type="entry name" value="Flavoprot_Pyr_Nucl_cyt_Rdtase"/>
</dbReference>
<evidence type="ECO:0000256" key="7">
    <source>
        <dbReference type="ARBA" id="ARBA00023027"/>
    </source>
</evidence>
<dbReference type="CDD" id="cd06183">
    <property type="entry name" value="cyt_b5_reduct_like"/>
    <property type="match status" value="1"/>
</dbReference>
<protein>
    <recommendedName>
        <fullName evidence="11">NADH-cytochrome b5 reductase</fullName>
        <ecNumber evidence="11">1.6.2.2</ecNumber>
    </recommendedName>
</protein>
<dbReference type="Proteomes" id="UP000663829">
    <property type="component" value="Unassembled WGS sequence"/>
</dbReference>
<gene>
    <name evidence="14" type="ORF">GPM918_LOCUS44259</name>
    <name evidence="13" type="ORF">OVA965_LOCUS8661</name>
    <name evidence="16" type="ORF">SRO942_LOCUS46028</name>
    <name evidence="15" type="ORF">TMI583_LOCUS8657</name>
</gene>
<evidence type="ECO:0000256" key="6">
    <source>
        <dbReference type="ARBA" id="ARBA00023002"/>
    </source>
</evidence>
<evidence type="ECO:0000259" key="12">
    <source>
        <dbReference type="PROSITE" id="PS51384"/>
    </source>
</evidence>
<evidence type="ECO:0000256" key="5">
    <source>
        <dbReference type="ARBA" id="ARBA00022827"/>
    </source>
</evidence>
<keyword evidence="7 11" id="KW-0520">NAD</keyword>
<comment type="catalytic activity">
    <reaction evidence="9 11">
        <text>2 Fe(III)-[cytochrome b5] + NADH = 2 Fe(II)-[cytochrome b5] + NAD(+) + H(+)</text>
        <dbReference type="Rhea" id="RHEA:46680"/>
        <dbReference type="Rhea" id="RHEA-COMP:10438"/>
        <dbReference type="Rhea" id="RHEA-COMP:10439"/>
        <dbReference type="ChEBI" id="CHEBI:15378"/>
        <dbReference type="ChEBI" id="CHEBI:29033"/>
        <dbReference type="ChEBI" id="CHEBI:29034"/>
        <dbReference type="ChEBI" id="CHEBI:57540"/>
        <dbReference type="ChEBI" id="CHEBI:57945"/>
        <dbReference type="EC" id="1.6.2.2"/>
    </reaction>
</comment>
<dbReference type="Gene3D" id="3.40.50.80">
    <property type="entry name" value="Nucleotide-binding domain of ferredoxin-NADP reductase (FNR) module"/>
    <property type="match status" value="1"/>
</dbReference>
<evidence type="ECO:0000256" key="9">
    <source>
        <dbReference type="ARBA" id="ARBA00047682"/>
    </source>
</evidence>
<dbReference type="GO" id="GO:0005739">
    <property type="term" value="C:mitochondrion"/>
    <property type="evidence" value="ECO:0007669"/>
    <property type="project" value="UniProtKB-SubCell"/>
</dbReference>
<dbReference type="AlphaFoldDB" id="A0A816D3D6"/>
<evidence type="ECO:0000256" key="4">
    <source>
        <dbReference type="ARBA" id="ARBA00022630"/>
    </source>
</evidence>
<evidence type="ECO:0000313" key="13">
    <source>
        <dbReference type="EMBL" id="CAF0881858.1"/>
    </source>
</evidence>
<dbReference type="PRINTS" id="PR00371">
    <property type="entry name" value="FPNCR"/>
</dbReference>